<organism evidence="6 7">
    <name type="scientific">Puccinia coronata f. sp. avenae</name>
    <dbReference type="NCBI Taxonomy" id="200324"/>
    <lineage>
        <taxon>Eukaryota</taxon>
        <taxon>Fungi</taxon>
        <taxon>Dikarya</taxon>
        <taxon>Basidiomycota</taxon>
        <taxon>Pucciniomycotina</taxon>
        <taxon>Pucciniomycetes</taxon>
        <taxon>Pucciniales</taxon>
        <taxon>Pucciniaceae</taxon>
        <taxon>Puccinia</taxon>
    </lineage>
</organism>
<dbReference type="Gene3D" id="3.40.50.300">
    <property type="entry name" value="P-loop containing nucleotide triphosphate hydrolases"/>
    <property type="match status" value="1"/>
</dbReference>
<evidence type="ECO:0000256" key="4">
    <source>
        <dbReference type="ARBA" id="ARBA00034617"/>
    </source>
</evidence>
<evidence type="ECO:0000256" key="1">
    <source>
        <dbReference type="ARBA" id="ARBA00005446"/>
    </source>
</evidence>
<evidence type="ECO:0000256" key="2">
    <source>
        <dbReference type="ARBA" id="ARBA00023125"/>
    </source>
</evidence>
<evidence type="ECO:0000256" key="3">
    <source>
        <dbReference type="ARBA" id="ARBA00023235"/>
    </source>
</evidence>
<keyword evidence="2" id="KW-0238">DNA-binding</keyword>
<proteinExistence type="inferred from homology"/>
<keyword evidence="7" id="KW-1185">Reference proteome</keyword>
<dbReference type="PANTHER" id="PTHR13710">
    <property type="entry name" value="DNA HELICASE RECQ FAMILY MEMBER"/>
    <property type="match status" value="1"/>
</dbReference>
<dbReference type="GO" id="GO:0009378">
    <property type="term" value="F:four-way junction helicase activity"/>
    <property type="evidence" value="ECO:0007669"/>
    <property type="project" value="TreeGrafter"/>
</dbReference>
<dbReference type="EMBL" id="PGCJ01001255">
    <property type="protein sequence ID" value="PLW07113.1"/>
    <property type="molecule type" value="Genomic_DNA"/>
</dbReference>
<evidence type="ECO:0000313" key="6">
    <source>
        <dbReference type="EMBL" id="PLW07113.1"/>
    </source>
</evidence>
<comment type="similarity">
    <text evidence="1">Belongs to the helicase family. RecQ subfamily.</text>
</comment>
<dbReference type="GO" id="GO:0043138">
    <property type="term" value="F:3'-5' DNA helicase activity"/>
    <property type="evidence" value="ECO:0007669"/>
    <property type="project" value="UniProtKB-EC"/>
</dbReference>
<sequence length="161" mass="18418">MYVHLFATSKKTVVLVLNPLNALGDNQVQEKIQQGYTAVNLKKLTFTRSVANEMLHGKYTFVYLSPEVYLNNDLFTEIYQNTRFQERLVLTVVDEAHMIYSWGLVAGGKAKKSKAHKRHQDRAVFRPSYGDLVSKSQTLILSGQNLHDQKFISYGLPWIVP</sequence>
<gene>
    <name evidence="6" type="ORF">PCANC_28466</name>
</gene>
<dbReference type="AlphaFoldDB" id="A0A2N5S1K5"/>
<dbReference type="OrthoDB" id="10261556at2759"/>
<protein>
    <recommendedName>
        <fullName evidence="5">DNA 3'-5' helicase</fullName>
        <ecNumber evidence="5">5.6.2.4</ecNumber>
    </recommendedName>
</protein>
<comment type="catalytic activity">
    <reaction evidence="4">
        <text>Couples ATP hydrolysis with the unwinding of duplex DNA by translocating in the 3'-5' direction.</text>
        <dbReference type="EC" id="5.6.2.4"/>
    </reaction>
</comment>
<dbReference type="EC" id="5.6.2.4" evidence="5"/>
<dbReference type="SUPFAM" id="SSF52540">
    <property type="entry name" value="P-loop containing nucleoside triphosphate hydrolases"/>
    <property type="match status" value="1"/>
</dbReference>
<accession>A0A2N5S1K5</accession>
<evidence type="ECO:0000256" key="5">
    <source>
        <dbReference type="ARBA" id="ARBA00034808"/>
    </source>
</evidence>
<dbReference type="Proteomes" id="UP000235388">
    <property type="component" value="Unassembled WGS sequence"/>
</dbReference>
<dbReference type="GO" id="GO:0000724">
    <property type="term" value="P:double-strand break repair via homologous recombination"/>
    <property type="evidence" value="ECO:0007669"/>
    <property type="project" value="TreeGrafter"/>
</dbReference>
<dbReference type="PANTHER" id="PTHR13710:SF105">
    <property type="entry name" value="ATP-DEPENDENT DNA HELICASE Q1"/>
    <property type="match status" value="1"/>
</dbReference>
<dbReference type="InterPro" id="IPR027417">
    <property type="entry name" value="P-loop_NTPase"/>
</dbReference>
<name>A0A2N5S1K5_9BASI</name>
<evidence type="ECO:0000313" key="7">
    <source>
        <dbReference type="Proteomes" id="UP000235388"/>
    </source>
</evidence>
<reference evidence="6 7" key="1">
    <citation type="submission" date="2017-11" db="EMBL/GenBank/DDBJ databases">
        <title>De novo assembly and phasing of dikaryotic genomes from two isolates of Puccinia coronata f. sp. avenae, the causal agent of oat crown rust.</title>
        <authorList>
            <person name="Miller M.E."/>
            <person name="Zhang Y."/>
            <person name="Omidvar V."/>
            <person name="Sperschneider J."/>
            <person name="Schwessinger B."/>
            <person name="Raley C."/>
            <person name="Palmer J.M."/>
            <person name="Garnica D."/>
            <person name="Upadhyaya N."/>
            <person name="Rathjen J."/>
            <person name="Taylor J.M."/>
            <person name="Park R.F."/>
            <person name="Dodds P.N."/>
            <person name="Hirsch C.D."/>
            <person name="Kianian S.F."/>
            <person name="Figueroa M."/>
        </authorList>
    </citation>
    <scope>NUCLEOTIDE SEQUENCE [LARGE SCALE GENOMIC DNA]</scope>
    <source>
        <strain evidence="6">12NC29</strain>
    </source>
</reference>
<comment type="caution">
    <text evidence="6">The sequence shown here is derived from an EMBL/GenBank/DDBJ whole genome shotgun (WGS) entry which is preliminary data.</text>
</comment>
<dbReference type="GO" id="GO:0005694">
    <property type="term" value="C:chromosome"/>
    <property type="evidence" value="ECO:0007669"/>
    <property type="project" value="TreeGrafter"/>
</dbReference>
<keyword evidence="3" id="KW-0413">Isomerase</keyword>
<dbReference type="GO" id="GO:0005737">
    <property type="term" value="C:cytoplasm"/>
    <property type="evidence" value="ECO:0007669"/>
    <property type="project" value="TreeGrafter"/>
</dbReference>
<dbReference type="GO" id="GO:0003677">
    <property type="term" value="F:DNA binding"/>
    <property type="evidence" value="ECO:0007669"/>
    <property type="project" value="UniProtKB-KW"/>
</dbReference>